<dbReference type="InterPro" id="IPR004161">
    <property type="entry name" value="EFTu-like_2"/>
</dbReference>
<dbReference type="InterPro" id="IPR009001">
    <property type="entry name" value="Transl_elong_EF1A/Init_IF2_C"/>
</dbReference>
<keyword evidence="5" id="KW-0547">Nucleotide-binding</keyword>
<dbReference type="EC" id="3.6.5.3" evidence="3"/>
<dbReference type="NCBIfam" id="NF009373">
    <property type="entry name" value="PRK12736.1"/>
    <property type="match status" value="1"/>
</dbReference>
<accession>A0A914DGY9</accession>
<dbReference type="PANTHER" id="PTHR43721">
    <property type="entry name" value="ELONGATION FACTOR TU-RELATED"/>
    <property type="match status" value="1"/>
</dbReference>
<evidence type="ECO:0000256" key="3">
    <source>
        <dbReference type="ARBA" id="ARBA00011986"/>
    </source>
</evidence>
<evidence type="ECO:0000256" key="4">
    <source>
        <dbReference type="ARBA" id="ARBA00017898"/>
    </source>
</evidence>
<keyword evidence="12" id="KW-1185">Reference proteome</keyword>
<dbReference type="PANTHER" id="PTHR43721:SF36">
    <property type="entry name" value="ELONGATION FACTOR TU, MITOCHONDRIAL"/>
    <property type="match status" value="1"/>
</dbReference>
<evidence type="ECO:0000313" key="13">
    <source>
        <dbReference type="WBParaSite" id="ACRNAN_scaffold2575.g27773.t1"/>
    </source>
</evidence>
<dbReference type="InterPro" id="IPR027417">
    <property type="entry name" value="P-loop_NTPase"/>
</dbReference>
<dbReference type="FunFam" id="2.40.30.10:FF:000001">
    <property type="entry name" value="Elongation factor Tu"/>
    <property type="match status" value="1"/>
</dbReference>
<proteinExistence type="inferred from homology"/>
<dbReference type="GO" id="GO:0003746">
    <property type="term" value="F:translation elongation factor activity"/>
    <property type="evidence" value="ECO:0007669"/>
    <property type="project" value="UniProtKB-KW"/>
</dbReference>
<dbReference type="PROSITE" id="PS51722">
    <property type="entry name" value="G_TR_2"/>
    <property type="match status" value="1"/>
</dbReference>
<evidence type="ECO:0000256" key="7">
    <source>
        <dbReference type="ARBA" id="ARBA00022917"/>
    </source>
</evidence>
<dbReference type="InterPro" id="IPR009000">
    <property type="entry name" value="Transl_B-barrel_sf"/>
</dbReference>
<evidence type="ECO:0000256" key="1">
    <source>
        <dbReference type="ARBA" id="ARBA00004173"/>
    </source>
</evidence>
<comment type="subcellular location">
    <subcellularLocation>
        <location evidence="1">Mitochondrion</location>
    </subcellularLocation>
</comment>
<dbReference type="NCBIfam" id="NF000766">
    <property type="entry name" value="PRK00049.1"/>
    <property type="match status" value="1"/>
</dbReference>
<dbReference type="WBParaSite" id="ACRNAN_scaffold2575.g27773.t1">
    <property type="protein sequence ID" value="ACRNAN_scaffold2575.g27773.t1"/>
    <property type="gene ID" value="ACRNAN_scaffold2575.g27773"/>
</dbReference>
<dbReference type="InterPro" id="IPR004160">
    <property type="entry name" value="Transl_elong_EFTu/EF1A_C"/>
</dbReference>
<dbReference type="SUPFAM" id="SSF52540">
    <property type="entry name" value="P-loop containing nucleoside triphosphate hydrolases"/>
    <property type="match status" value="1"/>
</dbReference>
<evidence type="ECO:0000256" key="6">
    <source>
        <dbReference type="ARBA" id="ARBA00022768"/>
    </source>
</evidence>
<organism evidence="12 13">
    <name type="scientific">Acrobeloides nanus</name>
    <dbReference type="NCBI Taxonomy" id="290746"/>
    <lineage>
        <taxon>Eukaryota</taxon>
        <taxon>Metazoa</taxon>
        <taxon>Ecdysozoa</taxon>
        <taxon>Nematoda</taxon>
        <taxon>Chromadorea</taxon>
        <taxon>Rhabditida</taxon>
        <taxon>Tylenchina</taxon>
        <taxon>Cephalobomorpha</taxon>
        <taxon>Cephaloboidea</taxon>
        <taxon>Cephalobidae</taxon>
        <taxon>Acrobeloides</taxon>
    </lineage>
</organism>
<dbReference type="GO" id="GO:0005525">
    <property type="term" value="F:GTP binding"/>
    <property type="evidence" value="ECO:0007669"/>
    <property type="project" value="UniProtKB-KW"/>
</dbReference>
<dbReference type="InterPro" id="IPR041709">
    <property type="entry name" value="EF-Tu_GTP-bd"/>
</dbReference>
<dbReference type="FunFam" id="3.40.50.300:FF:000003">
    <property type="entry name" value="Elongation factor Tu"/>
    <property type="match status" value="1"/>
</dbReference>
<dbReference type="Pfam" id="PF00009">
    <property type="entry name" value="GTP_EFTU"/>
    <property type="match status" value="1"/>
</dbReference>
<keyword evidence="8" id="KW-0496">Mitochondrion</keyword>
<feature type="domain" description="Tr-type G" evidence="11">
    <location>
        <begin position="53"/>
        <end position="251"/>
    </location>
</feature>
<dbReference type="Proteomes" id="UP000887540">
    <property type="component" value="Unplaced"/>
</dbReference>
<dbReference type="InterPro" id="IPR000795">
    <property type="entry name" value="T_Tr_GTP-bd_dom"/>
</dbReference>
<dbReference type="AlphaFoldDB" id="A0A914DGY9"/>
<name>A0A914DGY9_9BILA</name>
<protein>
    <recommendedName>
        <fullName evidence="4">Elongation factor Tu, mitochondrial</fullName>
        <ecNumber evidence="3">3.6.5.3</ecNumber>
    </recommendedName>
</protein>
<evidence type="ECO:0000259" key="11">
    <source>
        <dbReference type="PROSITE" id="PS51722"/>
    </source>
</evidence>
<comment type="catalytic activity">
    <reaction evidence="10">
        <text>GTP + H2O = GDP + phosphate + H(+)</text>
        <dbReference type="Rhea" id="RHEA:19669"/>
        <dbReference type="ChEBI" id="CHEBI:15377"/>
        <dbReference type="ChEBI" id="CHEBI:15378"/>
        <dbReference type="ChEBI" id="CHEBI:37565"/>
        <dbReference type="ChEBI" id="CHEBI:43474"/>
        <dbReference type="ChEBI" id="CHEBI:58189"/>
        <dbReference type="EC" id="3.6.5.3"/>
    </reaction>
    <physiologicalReaction direction="left-to-right" evidence="10">
        <dbReference type="Rhea" id="RHEA:19670"/>
    </physiologicalReaction>
</comment>
<dbReference type="GO" id="GO:0003924">
    <property type="term" value="F:GTPase activity"/>
    <property type="evidence" value="ECO:0007669"/>
    <property type="project" value="InterPro"/>
</dbReference>
<comment type="similarity">
    <text evidence="2">Belongs to the TRAFAC class translation factor GTPase superfamily. Classic translation factor GTPase family. EF-Tu/EF-1A subfamily.</text>
</comment>
<dbReference type="InterPro" id="IPR031157">
    <property type="entry name" value="G_TR_CS"/>
</dbReference>
<dbReference type="Gene3D" id="2.40.30.10">
    <property type="entry name" value="Translation factors"/>
    <property type="match status" value="2"/>
</dbReference>
<evidence type="ECO:0000256" key="2">
    <source>
        <dbReference type="ARBA" id="ARBA00007249"/>
    </source>
</evidence>
<reference evidence="13" key="1">
    <citation type="submission" date="2022-11" db="UniProtKB">
        <authorList>
            <consortium name="WormBaseParasite"/>
        </authorList>
    </citation>
    <scope>IDENTIFICATION</scope>
</reference>
<evidence type="ECO:0000256" key="8">
    <source>
        <dbReference type="ARBA" id="ARBA00023128"/>
    </source>
</evidence>
<keyword evidence="9" id="KW-0342">GTP-binding</keyword>
<dbReference type="SUPFAM" id="SSF50447">
    <property type="entry name" value="Translation proteins"/>
    <property type="match status" value="1"/>
</dbReference>
<dbReference type="SUPFAM" id="SSF50465">
    <property type="entry name" value="EF-Tu/eEF-1alpha/eIF2-gamma C-terminal domain"/>
    <property type="match status" value="1"/>
</dbReference>
<sequence length="513" mass="57411">MPGILIRCLRTPPSCSNFVTSLSTQHIIRIPFLARCYAAPAAKAAQSKFSREKPHLNIGTIGHVDHGKTTLSSAITKVLADKKMAKFRKFEEIDNAPAEKARGITINATHLEYETEKRHYGHIDCPGHADYIKNMITGAAQMEGTILVVSLTDGPMPQTREHLLLAKQIGIPQKNIAVFLNRADEVQDSETRELVEMELRESLNGFGYAGDDVPIVIGSALCAIEDREPEIGRDSIVKLLDIIDNTFEVPDRSKEAEMMFPVEHIYTMGGKNVVATGKLERGVIKRGEQVQIVGFGKSVKTSVAGIESFHKTVDIGEPGDQLGILFRGMDPKDKLVRRGSVILPRNSRHIPTDRFKAQLYILKPEEGGRKLPLASYFAQTIYSLTWDTGSTIKIHGRDFLMPGEHGEVEFFLSNEQFVEKQQRFTLRAENKTIGTGVITECLPARTEAEKEKKVLKALIKAEMERLGFNPYGEHMEKRCKPNYGPAKGKKKNPMADVFQKIREETKQHEEHDL</sequence>
<evidence type="ECO:0000256" key="9">
    <source>
        <dbReference type="ARBA" id="ARBA00023134"/>
    </source>
</evidence>
<evidence type="ECO:0000256" key="10">
    <source>
        <dbReference type="ARBA" id="ARBA00051990"/>
    </source>
</evidence>
<keyword evidence="7" id="KW-0648">Protein biosynthesis</keyword>
<dbReference type="InterPro" id="IPR050055">
    <property type="entry name" value="EF-Tu_GTPase"/>
</dbReference>
<keyword evidence="6" id="KW-0251">Elongation factor</keyword>
<evidence type="ECO:0000256" key="5">
    <source>
        <dbReference type="ARBA" id="ARBA00022741"/>
    </source>
</evidence>
<dbReference type="GO" id="GO:0070125">
    <property type="term" value="P:mitochondrial translational elongation"/>
    <property type="evidence" value="ECO:0007669"/>
    <property type="project" value="TreeGrafter"/>
</dbReference>
<dbReference type="PROSITE" id="PS00301">
    <property type="entry name" value="G_TR_1"/>
    <property type="match status" value="1"/>
</dbReference>
<dbReference type="CDD" id="cd01884">
    <property type="entry name" value="EF_Tu"/>
    <property type="match status" value="1"/>
</dbReference>
<dbReference type="Pfam" id="PF03144">
    <property type="entry name" value="GTP_EFTU_D2"/>
    <property type="match status" value="1"/>
</dbReference>
<dbReference type="PRINTS" id="PR00315">
    <property type="entry name" value="ELONGATNFCT"/>
</dbReference>
<evidence type="ECO:0000313" key="12">
    <source>
        <dbReference type="Proteomes" id="UP000887540"/>
    </source>
</evidence>
<dbReference type="GO" id="GO:0005739">
    <property type="term" value="C:mitochondrion"/>
    <property type="evidence" value="ECO:0007669"/>
    <property type="project" value="UniProtKB-SubCell"/>
</dbReference>
<dbReference type="Pfam" id="PF03143">
    <property type="entry name" value="GTP_EFTU_D3"/>
    <property type="match status" value="1"/>
</dbReference>
<dbReference type="Gene3D" id="3.40.50.300">
    <property type="entry name" value="P-loop containing nucleotide triphosphate hydrolases"/>
    <property type="match status" value="1"/>
</dbReference>